<evidence type="ECO:0000313" key="2">
    <source>
        <dbReference type="EMBL" id="CAK0886126.1"/>
    </source>
</evidence>
<feature type="region of interest" description="Disordered" evidence="1">
    <location>
        <begin position="448"/>
        <end position="485"/>
    </location>
</feature>
<feature type="compositionally biased region" description="Low complexity" evidence="1">
    <location>
        <begin position="1"/>
        <end position="15"/>
    </location>
</feature>
<feature type="compositionally biased region" description="Pro residues" evidence="1">
    <location>
        <begin position="68"/>
        <end position="81"/>
    </location>
</feature>
<evidence type="ECO:0000256" key="1">
    <source>
        <dbReference type="SAM" id="MobiDB-lite"/>
    </source>
</evidence>
<feature type="compositionally biased region" description="Low complexity" evidence="1">
    <location>
        <begin position="22"/>
        <end position="35"/>
    </location>
</feature>
<feature type="region of interest" description="Disordered" evidence="1">
    <location>
        <begin position="126"/>
        <end position="226"/>
    </location>
</feature>
<accession>A0ABN9WI23</accession>
<proteinExistence type="predicted"/>
<dbReference type="Proteomes" id="UP001189429">
    <property type="component" value="Unassembled WGS sequence"/>
</dbReference>
<name>A0ABN9WI23_9DINO</name>
<keyword evidence="3" id="KW-1185">Reference proteome</keyword>
<evidence type="ECO:0000313" key="3">
    <source>
        <dbReference type="Proteomes" id="UP001189429"/>
    </source>
</evidence>
<dbReference type="EMBL" id="CAUYUJ010018760">
    <property type="protein sequence ID" value="CAK0886126.1"/>
    <property type="molecule type" value="Genomic_DNA"/>
</dbReference>
<gene>
    <name evidence="2" type="ORF">PCOR1329_LOCUS67547</name>
</gene>
<comment type="caution">
    <text evidence="2">The sequence shown here is derived from an EMBL/GenBank/DDBJ whole genome shotgun (WGS) entry which is preliminary data.</text>
</comment>
<feature type="compositionally biased region" description="Low complexity" evidence="1">
    <location>
        <begin position="53"/>
        <end position="67"/>
    </location>
</feature>
<feature type="compositionally biased region" description="Polar residues" evidence="1">
    <location>
        <begin position="468"/>
        <end position="485"/>
    </location>
</feature>
<sequence length="609" mass="60216">MPAEARPPQARPPAQVSDGRAADPAHPAHAPGPTALSAVGTLPAGCVQSDGDAAAAAAAPSPQAAAAAPPPPLGPTPPSAPQPWSTAEAAVAQPRWAVLGPAAKASVTAPSAASPSAVMPGHVAGAAAATATPETLPRAAPSTPPDGGQLRAHEKGVAHPRCSVRKALNAAPQSPSSVRKALSAAPRPQPQQPEQPRPPEEPLRGGASVGAARAGQPQLRAGGSPAVAALAPTRRPEQGHRLGVAVTATPADGVPRRGCTAGACPMVPRGRAPASSGAATPSAEASARCVRQLRSGTVGSTPNLLLQWTPPLPMLAHGAGAAPGKAATAPASAAAPPALGRDAAVRAQSPEGCLQTGVRQASTVDQAWFKAPRSSSAAVPASSPAHRSMSPRLSGRRSYGASCRSSSFLLAASQAEPPRTDMPTTAWPPCPELLPSMALTASPVLARSPSDSTLLATRPASRAPSPNPGRQSPLMQLQSRATSPATRADGLSAVIATAAQDSAALFAALQMCDGQQIIGSRGTLPARLAGRPTLGALSPQSSSQCLIAPASAPVDAAAAAANSGQMSCLVAMEHPASAAPAQPPRFISDASSAASVPVRPGTSCCTVLC</sequence>
<organism evidence="2 3">
    <name type="scientific">Prorocentrum cordatum</name>
    <dbReference type="NCBI Taxonomy" id="2364126"/>
    <lineage>
        <taxon>Eukaryota</taxon>
        <taxon>Sar</taxon>
        <taxon>Alveolata</taxon>
        <taxon>Dinophyceae</taxon>
        <taxon>Prorocentrales</taxon>
        <taxon>Prorocentraceae</taxon>
        <taxon>Prorocentrum</taxon>
    </lineage>
</organism>
<feature type="region of interest" description="Disordered" evidence="1">
    <location>
        <begin position="1"/>
        <end position="92"/>
    </location>
</feature>
<feature type="compositionally biased region" description="Low complexity" evidence="1">
    <location>
        <begin position="126"/>
        <end position="141"/>
    </location>
</feature>
<protein>
    <submittedName>
        <fullName evidence="2">Uncharacterized protein</fullName>
    </submittedName>
</protein>
<feature type="compositionally biased region" description="Low complexity" evidence="1">
    <location>
        <begin position="373"/>
        <end position="385"/>
    </location>
</feature>
<feature type="compositionally biased region" description="Low complexity" evidence="1">
    <location>
        <begin position="204"/>
        <end position="215"/>
    </location>
</feature>
<feature type="compositionally biased region" description="Pro residues" evidence="1">
    <location>
        <begin position="187"/>
        <end position="196"/>
    </location>
</feature>
<feature type="region of interest" description="Disordered" evidence="1">
    <location>
        <begin position="373"/>
        <end position="398"/>
    </location>
</feature>
<reference evidence="2" key="1">
    <citation type="submission" date="2023-10" db="EMBL/GenBank/DDBJ databases">
        <authorList>
            <person name="Chen Y."/>
            <person name="Shah S."/>
            <person name="Dougan E. K."/>
            <person name="Thang M."/>
            <person name="Chan C."/>
        </authorList>
    </citation>
    <scope>NUCLEOTIDE SEQUENCE [LARGE SCALE GENOMIC DNA]</scope>
</reference>